<protein>
    <recommendedName>
        <fullName evidence="5">Pentatricopeptide repeat-containing protein</fullName>
    </recommendedName>
</protein>
<dbReference type="InterPro" id="IPR046960">
    <property type="entry name" value="PPR_At4g14850-like_plant"/>
</dbReference>
<accession>A0AAN7MF29</accession>
<evidence type="ECO:0008006" key="5">
    <source>
        <dbReference type="Google" id="ProtNLM"/>
    </source>
</evidence>
<dbReference type="NCBIfam" id="TIGR00756">
    <property type="entry name" value="PPR"/>
    <property type="match status" value="4"/>
</dbReference>
<proteinExistence type="predicted"/>
<dbReference type="Pfam" id="PF20431">
    <property type="entry name" value="E_motif"/>
    <property type="match status" value="1"/>
</dbReference>
<evidence type="ECO:0000313" key="4">
    <source>
        <dbReference type="Proteomes" id="UP001346149"/>
    </source>
</evidence>
<dbReference type="PANTHER" id="PTHR47926:SF344">
    <property type="entry name" value="OS07G0636900 PROTEIN"/>
    <property type="match status" value="1"/>
</dbReference>
<dbReference type="Pfam" id="PF13041">
    <property type="entry name" value="PPR_2"/>
    <property type="match status" value="3"/>
</dbReference>
<organism evidence="3 4">
    <name type="scientific">Trapa natans</name>
    <name type="common">Water chestnut</name>
    <dbReference type="NCBI Taxonomy" id="22666"/>
    <lineage>
        <taxon>Eukaryota</taxon>
        <taxon>Viridiplantae</taxon>
        <taxon>Streptophyta</taxon>
        <taxon>Embryophyta</taxon>
        <taxon>Tracheophyta</taxon>
        <taxon>Spermatophyta</taxon>
        <taxon>Magnoliopsida</taxon>
        <taxon>eudicotyledons</taxon>
        <taxon>Gunneridae</taxon>
        <taxon>Pentapetalae</taxon>
        <taxon>rosids</taxon>
        <taxon>malvids</taxon>
        <taxon>Myrtales</taxon>
        <taxon>Lythraceae</taxon>
        <taxon>Trapa</taxon>
    </lineage>
</organism>
<feature type="repeat" description="PPR" evidence="2">
    <location>
        <begin position="103"/>
        <end position="137"/>
    </location>
</feature>
<evidence type="ECO:0000313" key="3">
    <source>
        <dbReference type="EMBL" id="KAK4804119.1"/>
    </source>
</evidence>
<dbReference type="PROSITE" id="PS51375">
    <property type="entry name" value="PPR"/>
    <property type="match status" value="5"/>
</dbReference>
<dbReference type="EMBL" id="JAXQNO010000001">
    <property type="protein sequence ID" value="KAK4804119.1"/>
    <property type="molecule type" value="Genomic_DNA"/>
</dbReference>
<dbReference type="InterPro" id="IPR046848">
    <property type="entry name" value="E_motif"/>
</dbReference>
<dbReference type="InterPro" id="IPR011990">
    <property type="entry name" value="TPR-like_helical_dom_sf"/>
</dbReference>
<dbReference type="FunFam" id="1.25.40.10:FF:000285">
    <property type="entry name" value="Pentatricopeptide repeat-containing protein, chloroplastic"/>
    <property type="match status" value="1"/>
</dbReference>
<keyword evidence="4" id="KW-1185">Reference proteome</keyword>
<dbReference type="SUPFAM" id="SSF48452">
    <property type="entry name" value="TPR-like"/>
    <property type="match status" value="1"/>
</dbReference>
<evidence type="ECO:0000256" key="2">
    <source>
        <dbReference type="PROSITE-ProRule" id="PRU00708"/>
    </source>
</evidence>
<dbReference type="InterPro" id="IPR002885">
    <property type="entry name" value="PPR_rpt"/>
</dbReference>
<dbReference type="GO" id="GO:0009451">
    <property type="term" value="P:RNA modification"/>
    <property type="evidence" value="ECO:0007669"/>
    <property type="project" value="InterPro"/>
</dbReference>
<name>A0AAN7MF29_TRANT</name>
<feature type="repeat" description="PPR" evidence="2">
    <location>
        <begin position="614"/>
        <end position="644"/>
    </location>
</feature>
<dbReference type="PANTHER" id="PTHR47926">
    <property type="entry name" value="PENTATRICOPEPTIDE REPEAT-CONTAINING PROTEIN"/>
    <property type="match status" value="1"/>
</dbReference>
<dbReference type="Pfam" id="PF01535">
    <property type="entry name" value="PPR"/>
    <property type="match status" value="6"/>
</dbReference>
<feature type="repeat" description="PPR" evidence="2">
    <location>
        <begin position="716"/>
        <end position="750"/>
    </location>
</feature>
<keyword evidence="1" id="KW-0677">Repeat</keyword>
<evidence type="ECO:0000256" key="1">
    <source>
        <dbReference type="ARBA" id="ARBA00022737"/>
    </source>
</evidence>
<feature type="repeat" description="PPR" evidence="2">
    <location>
        <begin position="206"/>
        <end position="240"/>
    </location>
</feature>
<dbReference type="Gene3D" id="1.25.40.10">
    <property type="entry name" value="Tetratricopeptide repeat domain"/>
    <property type="match status" value="7"/>
</dbReference>
<comment type="caution">
    <text evidence="3">The sequence shown here is derived from an EMBL/GenBank/DDBJ whole genome shotgun (WGS) entry which is preliminary data.</text>
</comment>
<sequence>MAFLSRRFSSRFSVGEAALSSLYSTTVSSNQNSYRFSIQECVSLLQHLGDAGDAARGKSLHSVCVKSGFSQDTFLANNILRFYTLCGDVASARHLFDGMTERNLVSWTSMVSCCLHNGLYRDGLEVYSLMCRSDVRPNEFGFSLALKACRVAEDFTMGTLIHGQIIKFGFSLYRFCIASLLGLYVGNGDIGAGEFLFDNLSTGEESEALWNVLLDGYVNKSYSEEALCLFNRMAYSSSPPNNLTYSVLVKLCADTCNVEMGRSFHGRIIKAGLENDIVVGGSLVDCYVKLGFMNVAKKLFGSLECKDNVVCCTLLSGFCQISDASEGFNCYIRFLSEGNKPDVYTVAAVLRLCSNMENGTFGSLVHGSMVKYGFKVDSLLGSAIIDVYGGLGMVSDAYRCFLGIEDKDDICFGSMINNLVLNSYSERALMLFNELRHLNLLPNNSILMAILRACSNLQMFNKGKSIHCYTLKNCIDSESILGIENTLIEMYAKCGEIIKAKLLLKSMERQNEFSWTIVISGYIDMGCHEEALQMFHEMFYADSLKPSQFTLVIILQACSKTNTLARGKQIHTYAIKQGFETHLFVQSSLIKMYATTKQGVQDAWQVFSSIEDRDHITWSSMITAWAQNGYTEEALKVFAEFQHSMDYSVDDSMLSSCISACAGLAALDVGKSFHAFAFKIGFAFQFHIETSIIDMYSKCGTLKDAQKFFNENRDHNLVSWTSMMSGYANHGHGKEAVELFNEMREVGFAPDGITFISILMACSHAGLVNEGWKFFESLRNDYPSELTINHYACMVDLLGRADNVDKAVDLIKRAPFQSKSLMWKTLLGACSKHGNVELGKQIVEMLVTLEPNESSNYLLMSNLYASSAMWESSKEFRNRLKDVNFSKQPGSSWIQLV</sequence>
<dbReference type="AlphaFoldDB" id="A0AAN7MF29"/>
<feature type="repeat" description="PPR" evidence="2">
    <location>
        <begin position="511"/>
        <end position="546"/>
    </location>
</feature>
<dbReference type="GO" id="GO:0003723">
    <property type="term" value="F:RNA binding"/>
    <property type="evidence" value="ECO:0007669"/>
    <property type="project" value="InterPro"/>
</dbReference>
<dbReference type="Proteomes" id="UP001346149">
    <property type="component" value="Unassembled WGS sequence"/>
</dbReference>
<reference evidence="3 4" key="1">
    <citation type="journal article" date="2023" name="Hortic Res">
        <title>Pangenome of water caltrop reveals structural variations and asymmetric subgenome divergence after allopolyploidization.</title>
        <authorList>
            <person name="Zhang X."/>
            <person name="Chen Y."/>
            <person name="Wang L."/>
            <person name="Yuan Y."/>
            <person name="Fang M."/>
            <person name="Shi L."/>
            <person name="Lu R."/>
            <person name="Comes H.P."/>
            <person name="Ma Y."/>
            <person name="Chen Y."/>
            <person name="Huang G."/>
            <person name="Zhou Y."/>
            <person name="Zheng Z."/>
            <person name="Qiu Y."/>
        </authorList>
    </citation>
    <scope>NUCLEOTIDE SEQUENCE [LARGE SCALE GENOMIC DNA]</scope>
    <source>
        <strain evidence="3">F231</strain>
    </source>
</reference>
<dbReference type="FunFam" id="1.25.40.10:FF:000090">
    <property type="entry name" value="Pentatricopeptide repeat-containing protein, chloroplastic"/>
    <property type="match status" value="1"/>
</dbReference>
<dbReference type="FunFam" id="1.25.40.10:FF:000381">
    <property type="entry name" value="Pentatricopeptide repeat-containing protein"/>
    <property type="match status" value="1"/>
</dbReference>
<gene>
    <name evidence="3" type="ORF">SAY86_003936</name>
</gene>